<feature type="domain" description="Major facilitator superfamily (MFS) profile" evidence="6">
    <location>
        <begin position="42"/>
        <end position="421"/>
    </location>
</feature>
<dbReference type="Gene3D" id="1.20.1250.20">
    <property type="entry name" value="MFS general substrate transporter like domains"/>
    <property type="match status" value="1"/>
</dbReference>
<dbReference type="InterPro" id="IPR052524">
    <property type="entry name" value="MFS_Cyanate_Porter"/>
</dbReference>
<comment type="subcellular location">
    <subcellularLocation>
        <location evidence="1">Cell membrane</location>
        <topology evidence="1">Multi-pass membrane protein</topology>
    </subcellularLocation>
</comment>
<feature type="transmembrane region" description="Helical" evidence="5">
    <location>
        <begin position="194"/>
        <end position="214"/>
    </location>
</feature>
<keyword evidence="4 5" id="KW-0472">Membrane</keyword>
<dbReference type="PANTHER" id="PTHR23523">
    <property type="match status" value="1"/>
</dbReference>
<dbReference type="InterPro" id="IPR020846">
    <property type="entry name" value="MFS_dom"/>
</dbReference>
<sequence>MSAAVNGSQHTRYEDELALELDGAIEITDVPASPSTRVASGVLLALAIVVTALNLRPSVTSVAPLLGEMRTALGVSSVWAGILTTLPVLCFAAAGATAPWLAKRLGLGRTVTVALLVLALGLVVRPYGGGGLMLGATLLASSGVALANVLIPVVIKSSFPARVGLMTGIYTSALQAGGALGAAVTPAVEHSVGGWRPSLALWAALALAALLLWLPAARQHRADWAATAAQTTARRSLLRNPLAWTVTLYMGSQSFLAYIMMGWLPQIFIDNGMDKTTAGVMSGVMSLVGVPIALLISPLAARSTNQSLWNVGLGVLGLSGAIGLLVAPSAAPVLWSLLVGIGMSAFSLALTVIALRARNAEDTAQLSGMAQGFGYLFASTGPFLFGLLHDVSGGWHVPFVLFFSVYAVQLTAGWFAGRNRYV</sequence>
<evidence type="ECO:0000256" key="3">
    <source>
        <dbReference type="ARBA" id="ARBA00022989"/>
    </source>
</evidence>
<feature type="transmembrane region" description="Helical" evidence="5">
    <location>
        <begin position="106"/>
        <end position="124"/>
    </location>
</feature>
<feature type="transmembrane region" description="Helical" evidence="5">
    <location>
        <begin position="308"/>
        <end position="327"/>
    </location>
</feature>
<feature type="transmembrane region" description="Helical" evidence="5">
    <location>
        <begin position="333"/>
        <end position="357"/>
    </location>
</feature>
<evidence type="ECO:0000259" key="6">
    <source>
        <dbReference type="PROSITE" id="PS50850"/>
    </source>
</evidence>
<dbReference type="SUPFAM" id="SSF103473">
    <property type="entry name" value="MFS general substrate transporter"/>
    <property type="match status" value="1"/>
</dbReference>
<dbReference type="GO" id="GO:0022857">
    <property type="term" value="F:transmembrane transporter activity"/>
    <property type="evidence" value="ECO:0007669"/>
    <property type="project" value="InterPro"/>
</dbReference>
<keyword evidence="8" id="KW-1185">Reference proteome</keyword>
<evidence type="ECO:0000256" key="5">
    <source>
        <dbReference type="SAM" id="Phobius"/>
    </source>
</evidence>
<accession>A0A0D1LAK0</accession>
<feature type="transmembrane region" description="Helical" evidence="5">
    <location>
        <begin position="130"/>
        <end position="155"/>
    </location>
</feature>
<feature type="transmembrane region" description="Helical" evidence="5">
    <location>
        <begin position="38"/>
        <end position="55"/>
    </location>
</feature>
<evidence type="ECO:0000256" key="2">
    <source>
        <dbReference type="ARBA" id="ARBA00022692"/>
    </source>
</evidence>
<proteinExistence type="predicted"/>
<evidence type="ECO:0000313" key="7">
    <source>
        <dbReference type="EMBL" id="KIU17840.1"/>
    </source>
</evidence>
<feature type="transmembrane region" description="Helical" evidence="5">
    <location>
        <begin position="369"/>
        <end position="389"/>
    </location>
</feature>
<evidence type="ECO:0000256" key="4">
    <source>
        <dbReference type="ARBA" id="ARBA00023136"/>
    </source>
</evidence>
<dbReference type="PROSITE" id="PS50850">
    <property type="entry name" value="MFS"/>
    <property type="match status" value="1"/>
</dbReference>
<name>A0A0D1LAK0_9MYCO</name>
<organism evidence="7 8">
    <name type="scientific">Mycolicibacterium llatzerense</name>
    <dbReference type="NCBI Taxonomy" id="280871"/>
    <lineage>
        <taxon>Bacteria</taxon>
        <taxon>Bacillati</taxon>
        <taxon>Actinomycetota</taxon>
        <taxon>Actinomycetes</taxon>
        <taxon>Mycobacteriales</taxon>
        <taxon>Mycobacteriaceae</taxon>
        <taxon>Mycolicibacterium</taxon>
    </lineage>
</organism>
<evidence type="ECO:0000313" key="8">
    <source>
        <dbReference type="Proteomes" id="UP000032221"/>
    </source>
</evidence>
<dbReference type="EMBL" id="JXST01000006">
    <property type="protein sequence ID" value="KIU17840.1"/>
    <property type="molecule type" value="Genomic_DNA"/>
</dbReference>
<dbReference type="STRING" id="280871.TL10_06105"/>
<dbReference type="RefSeq" id="WP_043984910.1">
    <property type="nucleotide sequence ID" value="NZ_JXST01000006.1"/>
</dbReference>
<keyword evidence="2 5" id="KW-0812">Transmembrane</keyword>
<dbReference type="Pfam" id="PF07690">
    <property type="entry name" value="MFS_1"/>
    <property type="match status" value="1"/>
</dbReference>
<feature type="transmembrane region" description="Helical" evidence="5">
    <location>
        <begin position="395"/>
        <end position="416"/>
    </location>
</feature>
<feature type="transmembrane region" description="Helical" evidence="5">
    <location>
        <begin position="167"/>
        <end position="188"/>
    </location>
</feature>
<evidence type="ECO:0000256" key="1">
    <source>
        <dbReference type="ARBA" id="ARBA00004651"/>
    </source>
</evidence>
<feature type="transmembrane region" description="Helical" evidence="5">
    <location>
        <begin position="75"/>
        <end position="94"/>
    </location>
</feature>
<dbReference type="PANTHER" id="PTHR23523:SF2">
    <property type="entry name" value="2-NITROIMIDAZOLE TRANSPORTER"/>
    <property type="match status" value="1"/>
</dbReference>
<feature type="transmembrane region" description="Helical" evidence="5">
    <location>
        <begin position="276"/>
        <end position="296"/>
    </location>
</feature>
<keyword evidence="3 5" id="KW-1133">Transmembrane helix</keyword>
<dbReference type="OrthoDB" id="5317164at2"/>
<reference evidence="7 8" key="1">
    <citation type="submission" date="2015-01" db="EMBL/GenBank/DDBJ databases">
        <title>Genome sequence of Mycobacterium llatzerense and Mycobacterium immunogenum recovered from brain abscess.</title>
        <authorList>
            <person name="Greninger A.L."/>
            <person name="Langelier C."/>
            <person name="Cunningham G."/>
            <person name="Chiu C.Y."/>
            <person name="Miller S."/>
        </authorList>
    </citation>
    <scope>NUCLEOTIDE SEQUENCE [LARGE SCALE GENOMIC DNA]</scope>
    <source>
        <strain evidence="7 8">CLUC14</strain>
    </source>
</reference>
<dbReference type="InterPro" id="IPR036259">
    <property type="entry name" value="MFS_trans_sf"/>
</dbReference>
<dbReference type="GO" id="GO:0005886">
    <property type="term" value="C:plasma membrane"/>
    <property type="evidence" value="ECO:0007669"/>
    <property type="project" value="UniProtKB-SubCell"/>
</dbReference>
<dbReference type="CDD" id="cd17339">
    <property type="entry name" value="MFS_NIMT_CynX_like"/>
    <property type="match status" value="1"/>
</dbReference>
<gene>
    <name evidence="7" type="ORF">TL10_06105</name>
</gene>
<dbReference type="AlphaFoldDB" id="A0A0D1LAK0"/>
<feature type="transmembrane region" description="Helical" evidence="5">
    <location>
        <begin position="242"/>
        <end position="264"/>
    </location>
</feature>
<protein>
    <submittedName>
        <fullName evidence="7">Major facilitator transporter</fullName>
    </submittedName>
</protein>
<dbReference type="InterPro" id="IPR011701">
    <property type="entry name" value="MFS"/>
</dbReference>
<dbReference type="Proteomes" id="UP000032221">
    <property type="component" value="Unassembled WGS sequence"/>
</dbReference>
<comment type="caution">
    <text evidence="7">The sequence shown here is derived from an EMBL/GenBank/DDBJ whole genome shotgun (WGS) entry which is preliminary data.</text>
</comment>
<dbReference type="PATRIC" id="fig|280871.6.peg.1257"/>